<evidence type="ECO:0008006" key="4">
    <source>
        <dbReference type="Google" id="ProtNLM"/>
    </source>
</evidence>
<dbReference type="Proteomes" id="UP001501842">
    <property type="component" value="Unassembled WGS sequence"/>
</dbReference>
<name>A0ABN3UMS4_9ACTN</name>
<proteinExistence type="predicted"/>
<dbReference type="EMBL" id="BAAATZ010000029">
    <property type="protein sequence ID" value="GAA2735436.1"/>
    <property type="molecule type" value="Genomic_DNA"/>
</dbReference>
<reference evidence="2 3" key="1">
    <citation type="journal article" date="2019" name="Int. J. Syst. Evol. Microbiol.">
        <title>The Global Catalogue of Microorganisms (GCM) 10K type strain sequencing project: providing services to taxonomists for standard genome sequencing and annotation.</title>
        <authorList>
            <consortium name="The Broad Institute Genomics Platform"/>
            <consortium name="The Broad Institute Genome Sequencing Center for Infectious Disease"/>
            <person name="Wu L."/>
            <person name="Ma J."/>
        </authorList>
    </citation>
    <scope>NUCLEOTIDE SEQUENCE [LARGE SCALE GENOMIC DNA]</scope>
    <source>
        <strain evidence="2 3">JCM 8201</strain>
    </source>
</reference>
<comment type="caution">
    <text evidence="2">The sequence shown here is derived from an EMBL/GenBank/DDBJ whole genome shotgun (WGS) entry which is preliminary data.</text>
</comment>
<keyword evidence="3" id="KW-1185">Reference proteome</keyword>
<evidence type="ECO:0000256" key="1">
    <source>
        <dbReference type="SAM" id="SignalP"/>
    </source>
</evidence>
<accession>A0ABN3UMS4</accession>
<feature type="signal peptide" evidence="1">
    <location>
        <begin position="1"/>
        <end position="27"/>
    </location>
</feature>
<sequence length="174" mass="16604">MSRTKTMALATAAAATAALTIATPASAWTGGSITANLSTPLTVNSSIGTATCTSSTLNGSVTAAGALTVSSASIGGCTGTFSISVTPTNLPWGGTLGTSSATITGFRVSANVGVLGGITCIYGGSLSGAVSGSAPSLKATFSNVTVNKISSGSHWFCPGTATIGGAYTITGPGL</sequence>
<feature type="chain" id="PRO_5045036254" description="Secreted protein" evidence="1">
    <location>
        <begin position="28"/>
        <end position="174"/>
    </location>
</feature>
<protein>
    <recommendedName>
        <fullName evidence="4">Secreted protein</fullName>
    </recommendedName>
</protein>
<organism evidence="2 3">
    <name type="scientific">Actinocorallia aurantiaca</name>
    <dbReference type="NCBI Taxonomy" id="46204"/>
    <lineage>
        <taxon>Bacteria</taxon>
        <taxon>Bacillati</taxon>
        <taxon>Actinomycetota</taxon>
        <taxon>Actinomycetes</taxon>
        <taxon>Streptosporangiales</taxon>
        <taxon>Thermomonosporaceae</taxon>
        <taxon>Actinocorallia</taxon>
    </lineage>
</organism>
<gene>
    <name evidence="2" type="ORF">GCM10010439_60250</name>
</gene>
<keyword evidence="1" id="KW-0732">Signal</keyword>
<evidence type="ECO:0000313" key="2">
    <source>
        <dbReference type="EMBL" id="GAA2735436.1"/>
    </source>
</evidence>
<evidence type="ECO:0000313" key="3">
    <source>
        <dbReference type="Proteomes" id="UP001501842"/>
    </source>
</evidence>
<dbReference type="RefSeq" id="WP_344455406.1">
    <property type="nucleotide sequence ID" value="NZ_BAAATZ010000029.1"/>
</dbReference>